<reference evidence="11 12" key="1">
    <citation type="journal article" date="2024" name="G3 (Bethesda)">
        <title>Genome assembly of Hibiscus sabdariffa L. provides insights into metabolisms of medicinal natural products.</title>
        <authorList>
            <person name="Kim T."/>
        </authorList>
    </citation>
    <scope>NUCLEOTIDE SEQUENCE [LARGE SCALE GENOMIC DNA]</scope>
    <source>
        <strain evidence="11">TK-2024</strain>
        <tissue evidence="11">Old leaves</tissue>
    </source>
</reference>
<comment type="caution">
    <text evidence="11">The sequence shown here is derived from an EMBL/GenBank/DDBJ whole genome shotgun (WGS) entry which is preliminary data.</text>
</comment>
<feature type="compositionally biased region" description="Basic and acidic residues" evidence="8">
    <location>
        <begin position="218"/>
        <end position="236"/>
    </location>
</feature>
<dbReference type="SMART" id="SM00185">
    <property type="entry name" value="ARM"/>
    <property type="match status" value="5"/>
</dbReference>
<dbReference type="InterPro" id="IPR000225">
    <property type="entry name" value="Armadillo"/>
</dbReference>
<feature type="chain" id="PRO_5045790938" description="RING-type E3 ubiquitin transferase" evidence="9">
    <location>
        <begin position="24"/>
        <end position="621"/>
    </location>
</feature>
<dbReference type="Proteomes" id="UP001396334">
    <property type="component" value="Unassembled WGS sequence"/>
</dbReference>
<feature type="repeat" description="ARM" evidence="7">
    <location>
        <begin position="382"/>
        <end position="424"/>
    </location>
</feature>
<feature type="domain" description="U-box" evidence="10">
    <location>
        <begin position="241"/>
        <end position="315"/>
    </location>
</feature>
<gene>
    <name evidence="11" type="ORF">V6N11_027493</name>
</gene>
<dbReference type="Gene3D" id="1.25.10.10">
    <property type="entry name" value="Leucine-rich Repeat Variant"/>
    <property type="match status" value="3"/>
</dbReference>
<name>A0ABR2PHI1_9ROSI</name>
<dbReference type="PANTHER" id="PTHR23315:SF52">
    <property type="entry name" value="U-BOX DOMAIN-CONTAINING PROTEIN 10"/>
    <property type="match status" value="1"/>
</dbReference>
<dbReference type="Pfam" id="PF25598">
    <property type="entry name" value="ARM_PUB"/>
    <property type="match status" value="1"/>
</dbReference>
<dbReference type="EMBL" id="JBBPBN010000060">
    <property type="protein sequence ID" value="KAK8987753.1"/>
    <property type="molecule type" value="Genomic_DNA"/>
</dbReference>
<evidence type="ECO:0000256" key="7">
    <source>
        <dbReference type="PROSITE-ProRule" id="PRU00259"/>
    </source>
</evidence>
<feature type="region of interest" description="Disordered" evidence="8">
    <location>
        <begin position="171"/>
        <end position="236"/>
    </location>
</feature>
<sequence>MAAGVVADASAAFLLRLVHDIVAVSVAAGVFKRDCTDLVRRIALFTHLLEEIRDFGPSDHDHASSSFDSSWLADLAIALQAAKRLLSTASGYHSVNSSDGAAKRISFQFQCVTWKLEKTLAKIPFDRFQISEEVQEQISLVRVQLRRATERYGSLNSRKVLNAISQPLEKEVGDTNHEISATTDSVPENRGAADEETKVLERVNSSSTPSEVCLSNETDSRGQENPATKDTEQTKKPDALIIPVDYLCPISLELMRDPVIVATGQTYERSYIQRWIDCGNATCPKTQQKLENLTLTPNYVLRSLINQWCAKHNIEQPSVLANSRLKMSDGSFRDVSVDMAAIQALVANLSSRCLEERRAAVAEIRSLSKRSTDNRILIADAGAIPVLVNLLTADDVSVQEHAVTSILNLSIFENNKSLIMLAGAIPSIVQVLRAGSMEARENAAATLFSLSLADENKIIIGSSGAIPALVDLLQHGSTRGKKDAATALFNLCIYQGNKGRAVRAGIITALFKMLTDSRNCMVDEALTILSVLASNHDAKAAIVKASTIPVLIDLLRTGLPRNKENAAAILLCLCKRDAENLACLSRLGAAIPLTELTKSGTERAKRKATSLLEHLQKLQHP</sequence>
<evidence type="ECO:0000313" key="12">
    <source>
        <dbReference type="Proteomes" id="UP001396334"/>
    </source>
</evidence>
<evidence type="ECO:0000256" key="6">
    <source>
        <dbReference type="ARBA" id="ARBA00022786"/>
    </source>
</evidence>
<dbReference type="InterPro" id="IPR045210">
    <property type="entry name" value="RING-Ubox_PUB"/>
</dbReference>
<dbReference type="CDD" id="cd16664">
    <property type="entry name" value="RING-Ubox_PUB"/>
    <property type="match status" value="1"/>
</dbReference>
<feature type="signal peptide" evidence="9">
    <location>
        <begin position="1"/>
        <end position="23"/>
    </location>
</feature>
<keyword evidence="6" id="KW-0833">Ubl conjugation pathway</keyword>
<dbReference type="PROSITE" id="PS51698">
    <property type="entry name" value="U_BOX"/>
    <property type="match status" value="1"/>
</dbReference>
<dbReference type="Pfam" id="PF04564">
    <property type="entry name" value="U-box"/>
    <property type="match status" value="1"/>
</dbReference>
<evidence type="ECO:0000256" key="1">
    <source>
        <dbReference type="ARBA" id="ARBA00000900"/>
    </source>
</evidence>
<dbReference type="SUPFAM" id="SSF57850">
    <property type="entry name" value="RING/U-box"/>
    <property type="match status" value="1"/>
</dbReference>
<dbReference type="Pfam" id="PF25368">
    <property type="entry name" value="PUB10_N"/>
    <property type="match status" value="1"/>
</dbReference>
<organism evidence="11 12">
    <name type="scientific">Hibiscus sabdariffa</name>
    <name type="common">roselle</name>
    <dbReference type="NCBI Taxonomy" id="183260"/>
    <lineage>
        <taxon>Eukaryota</taxon>
        <taxon>Viridiplantae</taxon>
        <taxon>Streptophyta</taxon>
        <taxon>Embryophyta</taxon>
        <taxon>Tracheophyta</taxon>
        <taxon>Spermatophyta</taxon>
        <taxon>Magnoliopsida</taxon>
        <taxon>eudicotyledons</taxon>
        <taxon>Gunneridae</taxon>
        <taxon>Pentapetalae</taxon>
        <taxon>rosids</taxon>
        <taxon>malvids</taxon>
        <taxon>Malvales</taxon>
        <taxon>Malvaceae</taxon>
        <taxon>Malvoideae</taxon>
        <taxon>Hibiscus</taxon>
    </lineage>
</organism>
<feature type="repeat" description="ARM" evidence="7">
    <location>
        <begin position="423"/>
        <end position="465"/>
    </location>
</feature>
<dbReference type="InterPro" id="IPR016024">
    <property type="entry name" value="ARM-type_fold"/>
</dbReference>
<evidence type="ECO:0000256" key="3">
    <source>
        <dbReference type="ARBA" id="ARBA00012483"/>
    </source>
</evidence>
<evidence type="ECO:0000313" key="11">
    <source>
        <dbReference type="EMBL" id="KAK8987753.1"/>
    </source>
</evidence>
<dbReference type="Gene3D" id="3.30.40.10">
    <property type="entry name" value="Zinc/RING finger domain, C3HC4 (zinc finger)"/>
    <property type="match status" value="1"/>
</dbReference>
<keyword evidence="9" id="KW-0732">Signal</keyword>
<comment type="catalytic activity">
    <reaction evidence="1">
        <text>S-ubiquitinyl-[E2 ubiquitin-conjugating enzyme]-L-cysteine + [acceptor protein]-L-lysine = [E2 ubiquitin-conjugating enzyme]-L-cysteine + N(6)-ubiquitinyl-[acceptor protein]-L-lysine.</text>
        <dbReference type="EC" id="2.3.2.27"/>
    </reaction>
</comment>
<dbReference type="PANTHER" id="PTHR23315">
    <property type="entry name" value="U BOX DOMAIN-CONTAINING"/>
    <property type="match status" value="1"/>
</dbReference>
<proteinExistence type="predicted"/>
<dbReference type="InterPro" id="IPR058678">
    <property type="entry name" value="ARM_PUB"/>
</dbReference>
<feature type="compositionally biased region" description="Polar residues" evidence="8">
    <location>
        <begin position="203"/>
        <end position="217"/>
    </location>
</feature>
<dbReference type="InterPro" id="IPR057623">
    <property type="entry name" value="PUB12-19-like_N"/>
</dbReference>
<protein>
    <recommendedName>
        <fullName evidence="3">RING-type E3 ubiquitin transferase</fullName>
        <ecNumber evidence="3">2.3.2.27</ecNumber>
    </recommendedName>
</protein>
<evidence type="ECO:0000256" key="9">
    <source>
        <dbReference type="SAM" id="SignalP"/>
    </source>
</evidence>
<evidence type="ECO:0000259" key="10">
    <source>
        <dbReference type="PROSITE" id="PS51698"/>
    </source>
</evidence>
<evidence type="ECO:0000256" key="5">
    <source>
        <dbReference type="ARBA" id="ARBA00022737"/>
    </source>
</evidence>
<keyword evidence="4" id="KW-0808">Transferase</keyword>
<dbReference type="SUPFAM" id="SSF48371">
    <property type="entry name" value="ARM repeat"/>
    <property type="match status" value="1"/>
</dbReference>
<keyword evidence="5" id="KW-0677">Repeat</keyword>
<feature type="repeat" description="ARM" evidence="7">
    <location>
        <begin position="464"/>
        <end position="506"/>
    </location>
</feature>
<evidence type="ECO:0000256" key="4">
    <source>
        <dbReference type="ARBA" id="ARBA00022679"/>
    </source>
</evidence>
<dbReference type="EC" id="2.3.2.27" evidence="3"/>
<dbReference type="InterPro" id="IPR013083">
    <property type="entry name" value="Znf_RING/FYVE/PHD"/>
</dbReference>
<accession>A0ABR2PHI1</accession>
<dbReference type="SMART" id="SM00504">
    <property type="entry name" value="Ubox"/>
    <property type="match status" value="1"/>
</dbReference>
<comment type="pathway">
    <text evidence="2">Protein modification; protein ubiquitination.</text>
</comment>
<dbReference type="InterPro" id="IPR011989">
    <property type="entry name" value="ARM-like"/>
</dbReference>
<evidence type="ECO:0000256" key="8">
    <source>
        <dbReference type="SAM" id="MobiDB-lite"/>
    </source>
</evidence>
<evidence type="ECO:0000256" key="2">
    <source>
        <dbReference type="ARBA" id="ARBA00004906"/>
    </source>
</evidence>
<dbReference type="InterPro" id="IPR003613">
    <property type="entry name" value="Ubox_domain"/>
</dbReference>
<dbReference type="PROSITE" id="PS50176">
    <property type="entry name" value="ARM_REPEAT"/>
    <property type="match status" value="3"/>
</dbReference>
<feature type="compositionally biased region" description="Basic and acidic residues" evidence="8">
    <location>
        <begin position="191"/>
        <end position="201"/>
    </location>
</feature>
<keyword evidence="12" id="KW-1185">Reference proteome</keyword>